<proteinExistence type="inferred from homology"/>
<evidence type="ECO:0000259" key="10">
    <source>
        <dbReference type="PROSITE" id="PS50235"/>
    </source>
</evidence>
<dbReference type="EC" id="3.4.19.12" evidence="3"/>
<comment type="similarity">
    <text evidence="2">Belongs to the peptidase C19 family.</text>
</comment>
<dbReference type="PROSITE" id="PS00972">
    <property type="entry name" value="USP_1"/>
    <property type="match status" value="1"/>
</dbReference>
<dbReference type="STRING" id="1314782.A0A165UN67"/>
<dbReference type="InterPro" id="IPR028889">
    <property type="entry name" value="USP"/>
</dbReference>
<keyword evidence="7" id="KW-0788">Thiol protease</keyword>
<keyword evidence="6" id="KW-0378">Hydrolase</keyword>
<dbReference type="AlphaFoldDB" id="A0A165UN67"/>
<gene>
    <name evidence="12" type="ORF">NEOLEDRAFT_1129209</name>
</gene>
<keyword evidence="4" id="KW-0645">Protease</keyword>
<dbReference type="PANTHER" id="PTHR24006:SF888">
    <property type="entry name" value="UBIQUITIN CARBOXYL-TERMINAL HYDROLASE 30"/>
    <property type="match status" value="1"/>
</dbReference>
<dbReference type="Gene3D" id="3.90.70.10">
    <property type="entry name" value="Cysteine proteinases"/>
    <property type="match status" value="1"/>
</dbReference>
<dbReference type="PROSITE" id="PS51283">
    <property type="entry name" value="DUSP"/>
    <property type="match status" value="1"/>
</dbReference>
<dbReference type="InterPro" id="IPR050164">
    <property type="entry name" value="Peptidase_C19"/>
</dbReference>
<reference evidence="12 13" key="1">
    <citation type="journal article" date="2016" name="Mol. Biol. Evol.">
        <title>Comparative Genomics of Early-Diverging Mushroom-Forming Fungi Provides Insights into the Origins of Lignocellulose Decay Capabilities.</title>
        <authorList>
            <person name="Nagy L.G."/>
            <person name="Riley R."/>
            <person name="Tritt A."/>
            <person name="Adam C."/>
            <person name="Daum C."/>
            <person name="Floudas D."/>
            <person name="Sun H."/>
            <person name="Yadav J.S."/>
            <person name="Pangilinan J."/>
            <person name="Larsson K.H."/>
            <person name="Matsuura K."/>
            <person name="Barry K."/>
            <person name="Labutti K."/>
            <person name="Kuo R."/>
            <person name="Ohm R.A."/>
            <person name="Bhattacharya S.S."/>
            <person name="Shirouzu T."/>
            <person name="Yoshinaga Y."/>
            <person name="Martin F.M."/>
            <person name="Grigoriev I.V."/>
            <person name="Hibbett D.S."/>
        </authorList>
    </citation>
    <scope>NUCLEOTIDE SEQUENCE [LARGE SCALE GENOMIC DNA]</scope>
    <source>
        <strain evidence="12 13">HHB14362 ss-1</strain>
    </source>
</reference>
<evidence type="ECO:0000256" key="7">
    <source>
        <dbReference type="ARBA" id="ARBA00022807"/>
    </source>
</evidence>
<dbReference type="SUPFAM" id="SSF54236">
    <property type="entry name" value="Ubiquitin-like"/>
    <property type="match status" value="1"/>
</dbReference>
<dbReference type="PROSITE" id="PS00973">
    <property type="entry name" value="USP_2"/>
    <property type="match status" value="1"/>
</dbReference>
<dbReference type="GO" id="GO:0016579">
    <property type="term" value="P:protein deubiquitination"/>
    <property type="evidence" value="ECO:0007669"/>
    <property type="project" value="InterPro"/>
</dbReference>
<feature type="compositionally biased region" description="Basic and acidic residues" evidence="8">
    <location>
        <begin position="492"/>
        <end position="502"/>
    </location>
</feature>
<dbReference type="InterPro" id="IPR000626">
    <property type="entry name" value="Ubiquitin-like_dom"/>
</dbReference>
<keyword evidence="5" id="KW-0833">Ubl conjugation pathway</keyword>
<dbReference type="Gene3D" id="3.10.20.90">
    <property type="entry name" value="Phosphatidylinositol 3-kinase Catalytic Subunit, Chain A, domain 1"/>
    <property type="match status" value="1"/>
</dbReference>
<dbReference type="OrthoDB" id="289038at2759"/>
<evidence type="ECO:0000256" key="3">
    <source>
        <dbReference type="ARBA" id="ARBA00012759"/>
    </source>
</evidence>
<evidence type="ECO:0000256" key="6">
    <source>
        <dbReference type="ARBA" id="ARBA00022801"/>
    </source>
</evidence>
<dbReference type="GO" id="GO:0005829">
    <property type="term" value="C:cytosol"/>
    <property type="evidence" value="ECO:0007669"/>
    <property type="project" value="TreeGrafter"/>
</dbReference>
<feature type="domain" description="USP" evidence="10">
    <location>
        <begin position="154"/>
        <end position="457"/>
    </location>
</feature>
<dbReference type="Pfam" id="PF00443">
    <property type="entry name" value="UCH"/>
    <property type="match status" value="1"/>
</dbReference>
<feature type="region of interest" description="Disordered" evidence="8">
    <location>
        <begin position="456"/>
        <end position="515"/>
    </location>
</feature>
<dbReference type="Proteomes" id="UP000076761">
    <property type="component" value="Unassembled WGS sequence"/>
</dbReference>
<feature type="compositionally biased region" description="Basic residues" evidence="8">
    <location>
        <begin position="464"/>
        <end position="478"/>
    </location>
</feature>
<dbReference type="SUPFAM" id="SSF54001">
    <property type="entry name" value="Cysteine proteinases"/>
    <property type="match status" value="1"/>
</dbReference>
<dbReference type="GO" id="GO:0006508">
    <property type="term" value="P:proteolysis"/>
    <property type="evidence" value="ECO:0007669"/>
    <property type="project" value="UniProtKB-KW"/>
</dbReference>
<evidence type="ECO:0000313" key="13">
    <source>
        <dbReference type="Proteomes" id="UP000076761"/>
    </source>
</evidence>
<name>A0A165UN67_9AGAM</name>
<keyword evidence="13" id="KW-1185">Reference proteome</keyword>
<evidence type="ECO:0000256" key="5">
    <source>
        <dbReference type="ARBA" id="ARBA00022786"/>
    </source>
</evidence>
<dbReference type="PROSITE" id="PS50053">
    <property type="entry name" value="UBIQUITIN_2"/>
    <property type="match status" value="1"/>
</dbReference>
<comment type="catalytic activity">
    <reaction evidence="1">
        <text>Thiol-dependent hydrolysis of ester, thioester, amide, peptide and isopeptide bonds formed by the C-terminal Gly of ubiquitin (a 76-residue protein attached to proteins as an intracellular targeting signal).</text>
        <dbReference type="EC" id="3.4.19.12"/>
    </reaction>
</comment>
<protein>
    <recommendedName>
        <fullName evidence="3">ubiquitinyl hydrolase 1</fullName>
        <ecNumber evidence="3">3.4.19.12</ecNumber>
    </recommendedName>
</protein>
<dbReference type="InterPro" id="IPR006615">
    <property type="entry name" value="Pept_C19_DUSP"/>
</dbReference>
<evidence type="ECO:0000256" key="8">
    <source>
        <dbReference type="SAM" id="MobiDB-lite"/>
    </source>
</evidence>
<evidence type="ECO:0000256" key="1">
    <source>
        <dbReference type="ARBA" id="ARBA00000707"/>
    </source>
</evidence>
<dbReference type="InParanoid" id="A0A165UN67"/>
<accession>A0A165UN67</accession>
<feature type="region of interest" description="Disordered" evidence="8">
    <location>
        <begin position="528"/>
        <end position="560"/>
    </location>
</feature>
<dbReference type="GO" id="GO:0004843">
    <property type="term" value="F:cysteine-type deubiquitinase activity"/>
    <property type="evidence" value="ECO:0007669"/>
    <property type="project" value="UniProtKB-EC"/>
</dbReference>
<feature type="region of interest" description="Disordered" evidence="8">
    <location>
        <begin position="637"/>
        <end position="658"/>
    </location>
</feature>
<feature type="compositionally biased region" description="Low complexity" evidence="8">
    <location>
        <begin position="643"/>
        <end position="654"/>
    </location>
</feature>
<dbReference type="InterPro" id="IPR029071">
    <property type="entry name" value="Ubiquitin-like_domsf"/>
</dbReference>
<evidence type="ECO:0000256" key="2">
    <source>
        <dbReference type="ARBA" id="ARBA00009085"/>
    </source>
</evidence>
<dbReference type="InterPro" id="IPR001394">
    <property type="entry name" value="Peptidase_C19_UCH"/>
</dbReference>
<dbReference type="PROSITE" id="PS50235">
    <property type="entry name" value="USP_3"/>
    <property type="match status" value="1"/>
</dbReference>
<evidence type="ECO:0000313" key="12">
    <source>
        <dbReference type="EMBL" id="KZT28434.1"/>
    </source>
</evidence>
<organism evidence="12 13">
    <name type="scientific">Neolentinus lepideus HHB14362 ss-1</name>
    <dbReference type="NCBI Taxonomy" id="1314782"/>
    <lineage>
        <taxon>Eukaryota</taxon>
        <taxon>Fungi</taxon>
        <taxon>Dikarya</taxon>
        <taxon>Basidiomycota</taxon>
        <taxon>Agaricomycotina</taxon>
        <taxon>Agaricomycetes</taxon>
        <taxon>Gloeophyllales</taxon>
        <taxon>Gloeophyllaceae</taxon>
        <taxon>Neolentinus</taxon>
    </lineage>
</organism>
<feature type="domain" description="DUSP" evidence="11">
    <location>
        <begin position="729"/>
        <end position="962"/>
    </location>
</feature>
<dbReference type="GO" id="GO:0005634">
    <property type="term" value="C:nucleus"/>
    <property type="evidence" value="ECO:0007669"/>
    <property type="project" value="TreeGrafter"/>
</dbReference>
<dbReference type="InterPro" id="IPR038765">
    <property type="entry name" value="Papain-like_cys_pep_sf"/>
</dbReference>
<evidence type="ECO:0000259" key="11">
    <source>
        <dbReference type="PROSITE" id="PS51283"/>
    </source>
</evidence>
<dbReference type="InterPro" id="IPR018200">
    <property type="entry name" value="USP_CS"/>
</dbReference>
<evidence type="ECO:0000256" key="4">
    <source>
        <dbReference type="ARBA" id="ARBA00022670"/>
    </source>
</evidence>
<feature type="domain" description="Ubiquitin-like" evidence="9">
    <location>
        <begin position="1030"/>
        <end position="1099"/>
    </location>
</feature>
<dbReference type="EMBL" id="KV425557">
    <property type="protein sequence ID" value="KZT28434.1"/>
    <property type="molecule type" value="Genomic_DNA"/>
</dbReference>
<dbReference type="PANTHER" id="PTHR24006">
    <property type="entry name" value="UBIQUITIN CARBOXYL-TERMINAL HYDROLASE"/>
    <property type="match status" value="1"/>
</dbReference>
<evidence type="ECO:0000259" key="9">
    <source>
        <dbReference type="PROSITE" id="PS50053"/>
    </source>
</evidence>
<sequence length="1179" mass="133551">MRRRRASPASRGLAAGEKLKREGLQGSQFNLWSWVGTEVTSAAEITDEHLMFCCGLSERNGWPICRNKYSKVTSPEFETSSAEPTDVNEDIVVISDDEKTQGCSRRACRLNPNCLNYLGQDAWENEEKAREAYLKAANLKSDPRDDMRTSGSPVGLKNLGATCYANAFLQVWFQDLAFRTGVYKYLPSQDIEHEYQISPVFQLQVTFAAMQEGLHKVFNPVKLVESLQLRTTEQQDAQEFSKLFMSYLDTEFKKQSEPSLKTLIPDQFQGTQVYGTECQNCHNRSERNSEFFELEIHLEHNCKLEDRIGALLQPEILSGDNKYLCSHCDSLQDATRYAQLRQLPPVLHISLLRFVYDLSSMERKKCSHAVTFPMVLNMDQFLDARLFDSGGNRNRNVYHLRGVLLHRGPSAWHGHYEAQVYDVASKQWYQFDDESVTKPKSMAYLFDEADVDVEGESKTVPKTTKVRTGRQGTKRKRQTRDGEKQKQVVIEHTLRLPDRPSREIPPSQGASTKPITSKEAYMLVYVRETSDSDTPPKVNVSSPPPTAGGHAPRASPPPPLPAMEVINRLNAELVKSVEEFNLKKKEKTAEFGEFQQRMRDAYGQWMVSSYAEPSVIASADLLEKWLSTGLTDAEPSLEVSKLTGGDEQTGEEGTSVSTSQLVPVPLVEQTFSNSDIICHHGLLDPRKAGGMKRLKKSAYERIRRMACSTLLPELSSRDACRICATELFKEQLYQREHPKLVAQFNKLCTDDRDSKRYWISKTWLKDWKLSKPKMHQPGSQDPAPDSVPFALHVRCEHGGLCLDSTLRRTIPEPAYDMLKAYFLSWQTLSVEDVPCAICEISRHGCKEEQSELKGKAELEKTRLSNLYDSALEHYGDIPFDSVSAVVPAEFVSAWRRWVRQPHKAPRPGKLDNSSFFCQHGMLLLDPETTDMDGPVALASIEEWKALEDLYLAGPLISIEKRHDEGGHRIIRNVDVCQDCRIQRKSEYTTTEINVRIYGEQSAKENTGDADYRGQASSIVTYESRGTRRSKRIRKDVPKRDHLKIIVSKDTTIKDLRFKVQEESGVPSICQRLFCRDQELDDSSATIGGLGILSNDIIDVRQQSQEALDETLDTTNKRPRLDDGKAFDGTMLGRQCDPQPNTRVQQDIEPVLFTDKECSVCTYRNAEGAGICIMCDTQLT</sequence>